<name>A0A2T6AZ72_9RHOB</name>
<reference evidence="1 2" key="1">
    <citation type="submission" date="2018-04" db="EMBL/GenBank/DDBJ databases">
        <title>Genomic Encyclopedia of Archaeal and Bacterial Type Strains, Phase II (KMG-II): from individual species to whole genera.</title>
        <authorList>
            <person name="Goeker M."/>
        </authorList>
    </citation>
    <scope>NUCLEOTIDE SEQUENCE [LARGE SCALE GENOMIC DNA]</scope>
    <source>
        <strain evidence="1 2">DSM 21823</strain>
    </source>
</reference>
<gene>
    <name evidence="1" type="ORF">C8N34_108208</name>
</gene>
<dbReference type="AlphaFoldDB" id="A0A2T6AZ72"/>
<dbReference type="Proteomes" id="UP000244224">
    <property type="component" value="Unassembled WGS sequence"/>
</dbReference>
<proteinExistence type="predicted"/>
<evidence type="ECO:0000313" key="1">
    <source>
        <dbReference type="EMBL" id="PTX49098.1"/>
    </source>
</evidence>
<protein>
    <submittedName>
        <fullName evidence="1">Uncharacterized protein</fullName>
    </submittedName>
</protein>
<sequence>MEVWTKAGRAECSVDISPRFAHLYFRFADPDRAKPFDALNFRLNPCSGKWNNFATADGWLKGGKLHPATALSVFIAECRRDFRKVAEPNPDPVEVAAYREAEAARAAQWAQYVAEMQAAPPV</sequence>
<keyword evidence="2" id="KW-1185">Reference proteome</keyword>
<organism evidence="1 2">
    <name type="scientific">Gemmobacter caeni</name>
    <dbReference type="NCBI Taxonomy" id="589035"/>
    <lineage>
        <taxon>Bacteria</taxon>
        <taxon>Pseudomonadati</taxon>
        <taxon>Pseudomonadota</taxon>
        <taxon>Alphaproteobacteria</taxon>
        <taxon>Rhodobacterales</taxon>
        <taxon>Paracoccaceae</taxon>
        <taxon>Gemmobacter</taxon>
    </lineage>
</organism>
<comment type="caution">
    <text evidence="1">The sequence shown here is derived from an EMBL/GenBank/DDBJ whole genome shotgun (WGS) entry which is preliminary data.</text>
</comment>
<dbReference type="EMBL" id="QBKP01000008">
    <property type="protein sequence ID" value="PTX49098.1"/>
    <property type="molecule type" value="Genomic_DNA"/>
</dbReference>
<evidence type="ECO:0000313" key="2">
    <source>
        <dbReference type="Proteomes" id="UP000244224"/>
    </source>
</evidence>
<accession>A0A2T6AZ72</accession>